<keyword evidence="2" id="KW-1185">Reference proteome</keyword>
<dbReference type="Proteomes" id="UP001548189">
    <property type="component" value="Unassembled WGS sequence"/>
</dbReference>
<name>A0ABV2C050_9GAMM</name>
<reference evidence="1 2" key="1">
    <citation type="submission" date="2024-06" db="EMBL/GenBank/DDBJ databases">
        <authorList>
            <person name="Li F."/>
        </authorList>
    </citation>
    <scope>NUCLEOTIDE SEQUENCE [LARGE SCALE GENOMIC DNA]</scope>
    <source>
        <strain evidence="1 2">GXAS 311</strain>
    </source>
</reference>
<accession>A0ABV2C050</accession>
<comment type="caution">
    <text evidence="1">The sequence shown here is derived from an EMBL/GenBank/DDBJ whole genome shotgun (WGS) entry which is preliminary data.</text>
</comment>
<evidence type="ECO:0000313" key="2">
    <source>
        <dbReference type="Proteomes" id="UP001548189"/>
    </source>
</evidence>
<gene>
    <name evidence="1" type="ORF">ABVT43_20705</name>
</gene>
<dbReference type="RefSeq" id="WP_367024008.1">
    <property type="nucleotide sequence ID" value="NZ_JBFDAH010000017.1"/>
</dbReference>
<evidence type="ECO:0000313" key="1">
    <source>
        <dbReference type="EMBL" id="MET1257564.1"/>
    </source>
</evidence>
<proteinExistence type="predicted"/>
<organism evidence="1 2">
    <name type="scientific">Aliikangiella maris</name>
    <dbReference type="NCBI Taxonomy" id="3162458"/>
    <lineage>
        <taxon>Bacteria</taxon>
        <taxon>Pseudomonadati</taxon>
        <taxon>Pseudomonadota</taxon>
        <taxon>Gammaproteobacteria</taxon>
        <taxon>Oceanospirillales</taxon>
        <taxon>Pleioneaceae</taxon>
        <taxon>Aliikangiella</taxon>
    </lineage>
</organism>
<protein>
    <submittedName>
        <fullName evidence="1">Uncharacterized protein</fullName>
    </submittedName>
</protein>
<dbReference type="EMBL" id="JBEVCJ010000106">
    <property type="protein sequence ID" value="MET1257564.1"/>
    <property type="molecule type" value="Genomic_DNA"/>
</dbReference>
<sequence length="164" mass="18461">MKIEMKPKVYLYKETVDGVTLYLGECSTLDGLSLFNEEAQIQLISFGATCYKKYVWATENELPKFDKVKNIVAFLKSEGDIGVVEFNAKLPGIGEFGSHDDGECHFHLESKKSAIEMLKKVLPEQYSDMLINQLVDNQGFYITCDDKGVVSKFGSFDDYLATNV</sequence>